<dbReference type="PANTHER" id="PTHR10858">
    <property type="entry name" value="DEOXYRIBONUCLEASE II"/>
    <property type="match status" value="1"/>
</dbReference>
<comment type="similarity">
    <text evidence="1">Belongs to the DNase II family.</text>
</comment>
<gene>
    <name evidence="4" type="ORF">BSTOLATCC_MIC40498</name>
</gene>
<feature type="signal peptide" evidence="3">
    <location>
        <begin position="1"/>
        <end position="17"/>
    </location>
</feature>
<keyword evidence="2" id="KW-0378">Hydrolase</keyword>
<keyword evidence="5" id="KW-1185">Reference proteome</keyword>
<dbReference type="InterPro" id="IPR004947">
    <property type="entry name" value="DNase_II"/>
</dbReference>
<dbReference type="AlphaFoldDB" id="A0AAU9JP59"/>
<dbReference type="Pfam" id="PF03265">
    <property type="entry name" value="DNase_II"/>
    <property type="match status" value="1"/>
</dbReference>
<feature type="chain" id="PRO_5043897143" evidence="3">
    <location>
        <begin position="18"/>
        <end position="350"/>
    </location>
</feature>
<name>A0AAU9JP59_9CILI</name>
<dbReference type="PANTHER" id="PTHR10858:SF23">
    <property type="entry name" value="DEOXYRIBONUCLEASE II"/>
    <property type="match status" value="1"/>
</dbReference>
<comment type="caution">
    <text evidence="4">The sequence shown here is derived from an EMBL/GenBank/DDBJ whole genome shotgun (WGS) entry which is preliminary data.</text>
</comment>
<evidence type="ECO:0000313" key="4">
    <source>
        <dbReference type="EMBL" id="CAG9326057.1"/>
    </source>
</evidence>
<dbReference type="GO" id="GO:0004531">
    <property type="term" value="F:deoxyribonuclease II activity"/>
    <property type="evidence" value="ECO:0007669"/>
    <property type="project" value="InterPro"/>
</dbReference>
<evidence type="ECO:0000256" key="2">
    <source>
        <dbReference type="ARBA" id="ARBA00022801"/>
    </source>
</evidence>
<reference evidence="4" key="1">
    <citation type="submission" date="2021-09" db="EMBL/GenBank/DDBJ databases">
        <authorList>
            <consortium name="AG Swart"/>
            <person name="Singh M."/>
            <person name="Singh A."/>
            <person name="Seah K."/>
            <person name="Emmerich C."/>
        </authorList>
    </citation>
    <scope>NUCLEOTIDE SEQUENCE</scope>
    <source>
        <strain evidence="4">ATCC30299</strain>
    </source>
</reference>
<proteinExistence type="inferred from homology"/>
<dbReference type="EMBL" id="CAJZBQ010000040">
    <property type="protein sequence ID" value="CAG9326057.1"/>
    <property type="molecule type" value="Genomic_DNA"/>
</dbReference>
<evidence type="ECO:0000256" key="1">
    <source>
        <dbReference type="ARBA" id="ARBA00007527"/>
    </source>
</evidence>
<protein>
    <submittedName>
        <fullName evidence="4">Uncharacterized protein</fullName>
    </submittedName>
</protein>
<accession>A0AAU9JP59</accession>
<organism evidence="4 5">
    <name type="scientific">Blepharisma stoltei</name>
    <dbReference type="NCBI Taxonomy" id="1481888"/>
    <lineage>
        <taxon>Eukaryota</taxon>
        <taxon>Sar</taxon>
        <taxon>Alveolata</taxon>
        <taxon>Ciliophora</taxon>
        <taxon>Postciliodesmatophora</taxon>
        <taxon>Heterotrichea</taxon>
        <taxon>Heterotrichida</taxon>
        <taxon>Blepharismidae</taxon>
        <taxon>Blepharisma</taxon>
    </lineage>
</organism>
<dbReference type="Proteomes" id="UP001162131">
    <property type="component" value="Unassembled WGS sequence"/>
</dbReference>
<sequence>MAKTLFILLSVFYVALSLNCLDNSGNSVPWLTFIKPPQVAYAPPLPGKSYSFLTPNHMTAEIESQPLNVSSPITYTLNQFNTDSSISVLFYNDGVPPNSTNYNNYVGHTKGILAYTSTQAIYIIHSFPNFPYYNSTTGKVMLDIFQSETYYGQNLMCLQISPQTLFNLAGLMTINKPQVYYSRIITPNSNITLLVQNQTTLQASTVSYSFSVDGNTFTYLARSAAANLDFWEDVVSKYYKDSFYVQSWGRPYMPGYCPPDEAYTNLNVDELTIKKYWWYGYDDHSKWGIAVGQTVLCYADINRMYSQASRGGGGVCTNFPSLYTVHKAIVETTDPCGQTFVGKKLQEINN</sequence>
<evidence type="ECO:0000313" key="5">
    <source>
        <dbReference type="Proteomes" id="UP001162131"/>
    </source>
</evidence>
<keyword evidence="3" id="KW-0732">Signal</keyword>
<evidence type="ECO:0000256" key="3">
    <source>
        <dbReference type="SAM" id="SignalP"/>
    </source>
</evidence>